<keyword evidence="4 9" id="KW-0858">Xylan degradation</keyword>
<feature type="signal peptide" evidence="11">
    <location>
        <begin position="1"/>
        <end position="29"/>
    </location>
</feature>
<evidence type="ECO:0000259" key="12">
    <source>
        <dbReference type="PROSITE" id="PS51761"/>
    </source>
</evidence>
<dbReference type="SUPFAM" id="SSF49785">
    <property type="entry name" value="Galactose-binding domain-like"/>
    <property type="match status" value="1"/>
</dbReference>
<dbReference type="PANTHER" id="PTHR46828">
    <property type="entry name" value="ENDO-1,4-BETA-XYLANASE A-RELATED"/>
    <property type="match status" value="1"/>
</dbReference>
<comment type="pathway">
    <text evidence="2 9">Glycan degradation; xylan degradation.</text>
</comment>
<dbReference type="Gene3D" id="1.10.1330.10">
    <property type="entry name" value="Dockerin domain"/>
    <property type="match status" value="1"/>
</dbReference>
<dbReference type="PROSITE" id="PS51761">
    <property type="entry name" value="GH11_3"/>
    <property type="match status" value="1"/>
</dbReference>
<dbReference type="EC" id="3.2.1.8" evidence="3 9"/>
<dbReference type="PRINTS" id="PR00911">
    <property type="entry name" value="GLHYDRLASE11"/>
</dbReference>
<evidence type="ECO:0000256" key="3">
    <source>
        <dbReference type="ARBA" id="ARBA00012590"/>
    </source>
</evidence>
<dbReference type="InterPro" id="IPR013319">
    <property type="entry name" value="GH11/12"/>
</dbReference>
<dbReference type="UniPathway" id="UPA00114"/>
<dbReference type="Gene3D" id="2.60.120.260">
    <property type="entry name" value="Galactose-binding domain-like"/>
    <property type="match status" value="1"/>
</dbReference>
<dbReference type="Pfam" id="PF00404">
    <property type="entry name" value="Dockerin_1"/>
    <property type="match status" value="1"/>
</dbReference>
<dbReference type="InterPro" id="IPR003305">
    <property type="entry name" value="CenC_carb-bd"/>
</dbReference>
<evidence type="ECO:0000256" key="10">
    <source>
        <dbReference type="SAM" id="MobiDB-lite"/>
    </source>
</evidence>
<dbReference type="InterPro" id="IPR008979">
    <property type="entry name" value="Galactose-bd-like_sf"/>
</dbReference>
<keyword evidence="8 9" id="KW-0624">Polysaccharide degradation</keyword>
<feature type="chain" id="PRO_5012680892" description="endo-1,4-beta-xylanase" evidence="11">
    <location>
        <begin position="30"/>
        <end position="568"/>
    </location>
</feature>
<dbReference type="GO" id="GO:0045493">
    <property type="term" value="P:xylan catabolic process"/>
    <property type="evidence" value="ECO:0007669"/>
    <property type="project" value="UniProtKB-UniRule"/>
</dbReference>
<dbReference type="InterPro" id="IPR002105">
    <property type="entry name" value="Dockerin_1_rpt"/>
</dbReference>
<evidence type="ECO:0000256" key="9">
    <source>
        <dbReference type="PROSITE-ProRule" id="PRU01097"/>
    </source>
</evidence>
<dbReference type="PROSITE" id="PS00777">
    <property type="entry name" value="GH11_2"/>
    <property type="match status" value="1"/>
</dbReference>
<feature type="active site" description="Nucleophile" evidence="9">
    <location>
        <position position="122"/>
    </location>
</feature>
<organism evidence="14 15">
    <name type="scientific">Ruminococcus flavefaciens</name>
    <dbReference type="NCBI Taxonomy" id="1265"/>
    <lineage>
        <taxon>Bacteria</taxon>
        <taxon>Bacillati</taxon>
        <taxon>Bacillota</taxon>
        <taxon>Clostridia</taxon>
        <taxon>Eubacteriales</taxon>
        <taxon>Oscillospiraceae</taxon>
        <taxon>Ruminococcus</taxon>
    </lineage>
</organism>
<dbReference type="Pfam" id="PF00457">
    <property type="entry name" value="Glyco_hydro_11"/>
    <property type="match status" value="1"/>
</dbReference>
<feature type="domain" description="GH11" evidence="12">
    <location>
        <begin position="29"/>
        <end position="237"/>
    </location>
</feature>
<evidence type="ECO:0000256" key="7">
    <source>
        <dbReference type="ARBA" id="ARBA00023295"/>
    </source>
</evidence>
<dbReference type="InterPro" id="IPR001137">
    <property type="entry name" value="Glyco_hydro_11"/>
</dbReference>
<dbReference type="PANTHER" id="PTHR46828:SF2">
    <property type="entry name" value="ENDO-1,4-BETA-XYLANASE A-RELATED"/>
    <property type="match status" value="1"/>
</dbReference>
<comment type="similarity">
    <text evidence="9">Belongs to the glycosyl hydrolase 11 (cellulase G) family.</text>
</comment>
<dbReference type="Proteomes" id="UP000184394">
    <property type="component" value="Unassembled WGS sequence"/>
</dbReference>
<dbReference type="InterPro" id="IPR013320">
    <property type="entry name" value="ConA-like_dom_sf"/>
</dbReference>
<dbReference type="CDD" id="cd14256">
    <property type="entry name" value="Dockerin_I"/>
    <property type="match status" value="1"/>
</dbReference>
<sequence length="568" mass="63190">MKFKTAKTVLGIAVSTAIIASSIPFTASAIDQMVKGYIDGYDYEMWNMNSQGTIDYVPAAGAFTCSWNGIENFIANVGRNYDNNRKNYKEISNLSFSYDLDFTPLGDAFYGAYGWTRNPLVEWYIVDGWGSRRPRPLSDSQMLGTTIVNGHEYEVFKTNRYNQPSISGPSTFCQYWSIRTTSGSKENTDNHVKDYIDVAKHFDSWNALGLDVTGSIYEVVFNIEGYRSNGSAELKRLRFGEGHDSKRLNVYDNKYSEEGHSLYREKGCFFMYSFNSFLDEWEPRGTESIEKSDISYEGPSSMLVTQRLKPWEGPSKNLNNINFFPDNTYSLGAFVMQDSEESVDFELVLQYLDSNGRFQYDIIAEAKSESQKWTELSNYSYTIPKDASQIKIFIDTPDYTGDFYVDNAYGGQEYVNPSSLSDDVPFTLHYGDINRDGAVDIFDLPLLRKAILMTSCRDYIPPTNSDVNNDGKVDIADLVSLQKYLLGGKDTIEPEITTTAVTTVTTTNTTAASTSAAVSETTSAASNTTTAESTTTETTSTTTAEKTTAKSTVSAAAATVTTAAAKEK</sequence>
<evidence type="ECO:0000313" key="14">
    <source>
        <dbReference type="EMBL" id="SHM71666.1"/>
    </source>
</evidence>
<dbReference type="SUPFAM" id="SSF63446">
    <property type="entry name" value="Type I dockerin domain"/>
    <property type="match status" value="1"/>
</dbReference>
<evidence type="ECO:0000256" key="6">
    <source>
        <dbReference type="ARBA" id="ARBA00023277"/>
    </source>
</evidence>
<evidence type="ECO:0000256" key="1">
    <source>
        <dbReference type="ARBA" id="ARBA00000681"/>
    </source>
</evidence>
<feature type="domain" description="Dockerin" evidence="13">
    <location>
        <begin position="426"/>
        <end position="494"/>
    </location>
</feature>
<feature type="active site" description="Proton donor" evidence="9">
    <location>
        <position position="224"/>
    </location>
</feature>
<protein>
    <recommendedName>
        <fullName evidence="3 9">endo-1,4-beta-xylanase</fullName>
        <ecNumber evidence="3 9">3.2.1.8</ecNumber>
    </recommendedName>
</protein>
<keyword evidence="11" id="KW-0732">Signal</keyword>
<evidence type="ECO:0000259" key="13">
    <source>
        <dbReference type="PROSITE" id="PS51766"/>
    </source>
</evidence>
<dbReference type="PROSITE" id="PS00018">
    <property type="entry name" value="EF_HAND_1"/>
    <property type="match status" value="1"/>
</dbReference>
<reference evidence="14 15" key="1">
    <citation type="submission" date="2016-11" db="EMBL/GenBank/DDBJ databases">
        <authorList>
            <person name="Jaros S."/>
            <person name="Januszkiewicz K."/>
            <person name="Wedrychowicz H."/>
        </authorList>
    </citation>
    <scope>NUCLEOTIDE SEQUENCE [LARGE SCALE GENOMIC DNA]</scope>
    <source>
        <strain evidence="14 15">Y1</strain>
    </source>
</reference>
<dbReference type="GO" id="GO:0031176">
    <property type="term" value="F:endo-1,4-beta-xylanase activity"/>
    <property type="evidence" value="ECO:0007669"/>
    <property type="project" value="UniProtKB-UniRule"/>
</dbReference>
<gene>
    <name evidence="14" type="ORF">SAMN04487860_1119</name>
</gene>
<evidence type="ECO:0000256" key="2">
    <source>
        <dbReference type="ARBA" id="ARBA00004851"/>
    </source>
</evidence>
<dbReference type="InterPro" id="IPR036439">
    <property type="entry name" value="Dockerin_dom_sf"/>
</dbReference>
<feature type="region of interest" description="Disordered" evidence="10">
    <location>
        <begin position="515"/>
        <end position="547"/>
    </location>
</feature>
<evidence type="ECO:0000313" key="15">
    <source>
        <dbReference type="Proteomes" id="UP000184394"/>
    </source>
</evidence>
<dbReference type="InterPro" id="IPR033119">
    <property type="entry name" value="GH11_AS_2"/>
</dbReference>
<proteinExistence type="inferred from homology"/>
<dbReference type="SUPFAM" id="SSF49899">
    <property type="entry name" value="Concanavalin A-like lectins/glucanases"/>
    <property type="match status" value="1"/>
</dbReference>
<dbReference type="AlphaFoldDB" id="A0A1M7L1J8"/>
<dbReference type="InterPro" id="IPR016134">
    <property type="entry name" value="Dockerin_dom"/>
</dbReference>
<keyword evidence="7 9" id="KW-0326">Glycosidase</keyword>
<dbReference type="PROSITE" id="PS51766">
    <property type="entry name" value="DOCKERIN"/>
    <property type="match status" value="1"/>
</dbReference>
<dbReference type="InterPro" id="IPR018247">
    <property type="entry name" value="EF_Hand_1_Ca_BS"/>
</dbReference>
<dbReference type="Pfam" id="PF02018">
    <property type="entry name" value="CBM_4_9"/>
    <property type="match status" value="1"/>
</dbReference>
<keyword evidence="6 9" id="KW-0119">Carbohydrate metabolism</keyword>
<dbReference type="InterPro" id="IPR033123">
    <property type="entry name" value="GH11_dom"/>
</dbReference>
<dbReference type="RefSeq" id="WP_072951557.1">
    <property type="nucleotide sequence ID" value="NZ_FRCT01000011.1"/>
</dbReference>
<dbReference type="Gene3D" id="2.60.120.180">
    <property type="match status" value="1"/>
</dbReference>
<evidence type="ECO:0000256" key="4">
    <source>
        <dbReference type="ARBA" id="ARBA00022651"/>
    </source>
</evidence>
<dbReference type="OrthoDB" id="9800872at2"/>
<evidence type="ECO:0000256" key="5">
    <source>
        <dbReference type="ARBA" id="ARBA00022801"/>
    </source>
</evidence>
<dbReference type="EMBL" id="FRCT01000011">
    <property type="protein sequence ID" value="SHM71666.1"/>
    <property type="molecule type" value="Genomic_DNA"/>
</dbReference>
<keyword evidence="5 9" id="KW-0378">Hydrolase</keyword>
<comment type="catalytic activity">
    <reaction evidence="1 9">
        <text>Endohydrolysis of (1-&gt;4)-beta-D-xylosidic linkages in xylans.</text>
        <dbReference type="EC" id="3.2.1.8"/>
    </reaction>
</comment>
<evidence type="ECO:0000256" key="8">
    <source>
        <dbReference type="ARBA" id="ARBA00023326"/>
    </source>
</evidence>
<accession>A0A1M7L1J8</accession>
<name>A0A1M7L1J8_RUMFL</name>
<evidence type="ECO:0000256" key="11">
    <source>
        <dbReference type="SAM" id="SignalP"/>
    </source>
</evidence>